<keyword evidence="4" id="KW-1185">Reference proteome</keyword>
<evidence type="ECO:0000313" key="4">
    <source>
        <dbReference type="Proteomes" id="UP000076738"/>
    </source>
</evidence>
<dbReference type="PANTHER" id="PTHR13847">
    <property type="entry name" value="SARCOSINE DEHYDROGENASE-RELATED"/>
    <property type="match status" value="1"/>
</dbReference>
<protein>
    <submittedName>
        <fullName evidence="3">FAD dependent oxidoreductase</fullName>
    </submittedName>
</protein>
<dbReference type="Gene3D" id="3.30.9.10">
    <property type="entry name" value="D-Amino Acid Oxidase, subunit A, domain 2"/>
    <property type="match status" value="1"/>
</dbReference>
<evidence type="ECO:0000259" key="2">
    <source>
        <dbReference type="Pfam" id="PF01266"/>
    </source>
</evidence>
<evidence type="ECO:0000313" key="3">
    <source>
        <dbReference type="EMBL" id="KZP00147.1"/>
    </source>
</evidence>
<name>A0A167QQH2_CALVF</name>
<dbReference type="EMBL" id="KV417270">
    <property type="protein sequence ID" value="KZP00147.1"/>
    <property type="molecule type" value="Genomic_DNA"/>
</dbReference>
<evidence type="ECO:0000256" key="1">
    <source>
        <dbReference type="SAM" id="MobiDB-lite"/>
    </source>
</evidence>
<feature type="compositionally biased region" description="Polar residues" evidence="1">
    <location>
        <begin position="47"/>
        <end position="67"/>
    </location>
</feature>
<dbReference type="PANTHER" id="PTHR13847:SF260">
    <property type="entry name" value="FAD DEPENDENT OXIDOREDUCTASE DOMAIN-CONTAINING PROTEIN"/>
    <property type="match status" value="1"/>
</dbReference>
<dbReference type="AlphaFoldDB" id="A0A167QQH2"/>
<dbReference type="InterPro" id="IPR006076">
    <property type="entry name" value="FAD-dep_OxRdtase"/>
</dbReference>
<feature type="region of interest" description="Disordered" evidence="1">
    <location>
        <begin position="39"/>
        <end position="67"/>
    </location>
</feature>
<dbReference type="Pfam" id="PF01266">
    <property type="entry name" value="DAO"/>
    <property type="match status" value="2"/>
</dbReference>
<organism evidence="3 4">
    <name type="scientific">Calocera viscosa (strain TUFC12733)</name>
    <dbReference type="NCBI Taxonomy" id="1330018"/>
    <lineage>
        <taxon>Eukaryota</taxon>
        <taxon>Fungi</taxon>
        <taxon>Dikarya</taxon>
        <taxon>Basidiomycota</taxon>
        <taxon>Agaricomycotina</taxon>
        <taxon>Dacrymycetes</taxon>
        <taxon>Dacrymycetales</taxon>
        <taxon>Dacrymycetaceae</taxon>
        <taxon>Calocera</taxon>
    </lineage>
</organism>
<dbReference type="OrthoDB" id="429143at2759"/>
<proteinExistence type="predicted"/>
<reference evidence="3 4" key="1">
    <citation type="journal article" date="2016" name="Mol. Biol. Evol.">
        <title>Comparative Genomics of Early-Diverging Mushroom-Forming Fungi Provides Insights into the Origins of Lignocellulose Decay Capabilities.</title>
        <authorList>
            <person name="Nagy L.G."/>
            <person name="Riley R."/>
            <person name="Tritt A."/>
            <person name="Adam C."/>
            <person name="Daum C."/>
            <person name="Floudas D."/>
            <person name="Sun H."/>
            <person name="Yadav J.S."/>
            <person name="Pangilinan J."/>
            <person name="Larsson K.H."/>
            <person name="Matsuura K."/>
            <person name="Barry K."/>
            <person name="Labutti K."/>
            <person name="Kuo R."/>
            <person name="Ohm R.A."/>
            <person name="Bhattacharya S.S."/>
            <person name="Shirouzu T."/>
            <person name="Yoshinaga Y."/>
            <person name="Martin F.M."/>
            <person name="Grigoriev I.V."/>
            <person name="Hibbett D.S."/>
        </authorList>
    </citation>
    <scope>NUCLEOTIDE SEQUENCE [LARGE SCALE GENOMIC DNA]</scope>
    <source>
        <strain evidence="3 4">TUFC12733</strain>
    </source>
</reference>
<accession>A0A167QQH2</accession>
<feature type="domain" description="FAD dependent oxidoreductase" evidence="2">
    <location>
        <begin position="85"/>
        <end position="238"/>
    </location>
</feature>
<dbReference type="STRING" id="1330018.A0A167QQH2"/>
<sequence>MRGRAELASSTSQALSPSAQELPLNLHTLAKTEEVFAKLPVPPAGPGTSSLPHPNPTHSFWTHSTPDANPLAKEGSNAPLPPVVDVAIIGSGISGIGVAYHLAELLKKGQIRKPITIAVFEARDFCAGATGRNGGHLTPNVYGSFTHLSQVFGKDECLKSLHLERQCVEDIVGIIKKNKWEADVDLVDGGNLRLHFTDDEELEEEMDFKAAQEAGIDLTGVEWLDAEETKEKYGASFPSTRINAYNVYPLKLVTKLFNFAKTTATSSWSYLNPFSWFRPAPRYFMSLYTHTPVTSITSGTLPWNVWALETPKGSVMAKVIVHCTNAYVSHLLPHLSGPDGVVPTRGQVVATRAAVPRDKLWNTSGVGNEGFEYWFPRPAKSDDKDGKPLIILGGGRESSGPKYEFYTTDDSSINPEVSDTLRKFLPAVYPDQFEKGKEPEMEWTGIMGYTKTYEPIIGQVLDAAGQVVPGQYMSVGFSGHGMTRAFRCSEAIASMVHDELSGKPVTVPDWVPGHYNRGWKKGQGRTSDDSWVDAGQAIDHV</sequence>
<dbReference type="Proteomes" id="UP000076738">
    <property type="component" value="Unassembled WGS sequence"/>
</dbReference>
<dbReference type="SUPFAM" id="SSF51905">
    <property type="entry name" value="FAD/NAD(P)-binding domain"/>
    <property type="match status" value="1"/>
</dbReference>
<gene>
    <name evidence="3" type="ORF">CALVIDRAFT_533793</name>
</gene>
<dbReference type="GO" id="GO:0005737">
    <property type="term" value="C:cytoplasm"/>
    <property type="evidence" value="ECO:0007669"/>
    <property type="project" value="TreeGrafter"/>
</dbReference>
<dbReference type="InterPro" id="IPR036188">
    <property type="entry name" value="FAD/NAD-bd_sf"/>
</dbReference>
<feature type="domain" description="FAD dependent oxidoreductase" evidence="2">
    <location>
        <begin position="287"/>
        <end position="494"/>
    </location>
</feature>
<dbReference type="Gene3D" id="3.50.50.60">
    <property type="entry name" value="FAD/NAD(P)-binding domain"/>
    <property type="match status" value="1"/>
</dbReference>